<proteinExistence type="predicted"/>
<feature type="region of interest" description="Disordered" evidence="1">
    <location>
        <begin position="32"/>
        <end position="59"/>
    </location>
</feature>
<organism evidence="2 3">
    <name type="scientific">Sinanodonta woodiana</name>
    <name type="common">Chinese pond mussel</name>
    <name type="synonym">Anodonta woodiana</name>
    <dbReference type="NCBI Taxonomy" id="1069815"/>
    <lineage>
        <taxon>Eukaryota</taxon>
        <taxon>Metazoa</taxon>
        <taxon>Spiralia</taxon>
        <taxon>Lophotrochozoa</taxon>
        <taxon>Mollusca</taxon>
        <taxon>Bivalvia</taxon>
        <taxon>Autobranchia</taxon>
        <taxon>Heteroconchia</taxon>
        <taxon>Palaeoheterodonta</taxon>
        <taxon>Unionida</taxon>
        <taxon>Unionoidea</taxon>
        <taxon>Unionidae</taxon>
        <taxon>Unioninae</taxon>
        <taxon>Sinanodonta</taxon>
    </lineage>
</organism>
<feature type="compositionally biased region" description="Polar residues" evidence="1">
    <location>
        <begin position="33"/>
        <end position="42"/>
    </location>
</feature>
<dbReference type="AlphaFoldDB" id="A0ABD3W5F3"/>
<gene>
    <name evidence="2" type="ORF">ACJMK2_041837</name>
</gene>
<feature type="compositionally biased region" description="Basic and acidic residues" evidence="1">
    <location>
        <begin position="45"/>
        <end position="59"/>
    </location>
</feature>
<protein>
    <submittedName>
        <fullName evidence="2">Uncharacterized protein</fullName>
    </submittedName>
</protein>
<accession>A0ABD3W5F3</accession>
<dbReference type="Proteomes" id="UP001634394">
    <property type="component" value="Unassembled WGS sequence"/>
</dbReference>
<comment type="caution">
    <text evidence="2">The sequence shown here is derived from an EMBL/GenBank/DDBJ whole genome shotgun (WGS) entry which is preliminary data.</text>
</comment>
<evidence type="ECO:0000256" key="1">
    <source>
        <dbReference type="SAM" id="MobiDB-lite"/>
    </source>
</evidence>
<evidence type="ECO:0000313" key="2">
    <source>
        <dbReference type="EMBL" id="KAL3869112.1"/>
    </source>
</evidence>
<reference evidence="2 3" key="1">
    <citation type="submission" date="2024-11" db="EMBL/GenBank/DDBJ databases">
        <title>Chromosome-level genome assembly of the freshwater bivalve Anodonta woodiana.</title>
        <authorList>
            <person name="Chen X."/>
        </authorList>
    </citation>
    <scope>NUCLEOTIDE SEQUENCE [LARGE SCALE GENOMIC DNA]</scope>
    <source>
        <strain evidence="2">MN2024</strain>
        <tissue evidence="2">Gills</tissue>
    </source>
</reference>
<dbReference type="EMBL" id="JBJQND010000008">
    <property type="protein sequence ID" value="KAL3869112.1"/>
    <property type="molecule type" value="Genomic_DNA"/>
</dbReference>
<feature type="non-terminal residue" evidence="2">
    <location>
        <position position="1"/>
    </location>
</feature>
<keyword evidence="3" id="KW-1185">Reference proteome</keyword>
<sequence>DDHKEKRQHRTFMEFTDTEITDYEKEFTIEHMQPTQETMSKSSAKKNEMKLELRRSDFE</sequence>
<evidence type="ECO:0000313" key="3">
    <source>
        <dbReference type="Proteomes" id="UP001634394"/>
    </source>
</evidence>
<name>A0ABD3W5F3_SINWO</name>